<evidence type="ECO:0000313" key="2">
    <source>
        <dbReference type="Proteomes" id="UP000887566"/>
    </source>
</evidence>
<dbReference type="Pfam" id="PF13671">
    <property type="entry name" value="AAA_33"/>
    <property type="match status" value="1"/>
</dbReference>
<dbReference type="PANTHER" id="PTHR13308">
    <property type="entry name" value="NEDD4-BINDING PROTEIN 2-LIKE 1"/>
    <property type="match status" value="1"/>
</dbReference>
<dbReference type="PANTHER" id="PTHR13308:SF40">
    <property type="entry name" value="NEDD4-BINDING PROTEIN 2-LIKE 1"/>
    <property type="match status" value="1"/>
</dbReference>
<dbReference type="InterPro" id="IPR026302">
    <property type="entry name" value="NEDD4-bd_p2"/>
</dbReference>
<protein>
    <submittedName>
        <fullName evidence="3">NEDD4-binding protein 2-like 1</fullName>
    </submittedName>
</protein>
<feature type="region of interest" description="Disordered" evidence="1">
    <location>
        <begin position="245"/>
        <end position="277"/>
    </location>
</feature>
<dbReference type="InterPro" id="IPR027417">
    <property type="entry name" value="P-loop_NTPase"/>
</dbReference>
<proteinExistence type="predicted"/>
<reference evidence="3" key="1">
    <citation type="submission" date="2022-11" db="UniProtKB">
        <authorList>
            <consortium name="WormBaseParasite"/>
        </authorList>
    </citation>
    <scope>IDENTIFICATION</scope>
</reference>
<dbReference type="SUPFAM" id="SSF52540">
    <property type="entry name" value="P-loop containing nucleoside triphosphate hydrolases"/>
    <property type="match status" value="1"/>
</dbReference>
<dbReference type="Proteomes" id="UP000887566">
    <property type="component" value="Unplaced"/>
</dbReference>
<sequence length="277" mass="31406">MNQSRSSQSVAFSSQNRPKQREHLQCFKANTPLQDVISCIKQQHKTLIMMRGLPGSGKSHLARSIKNYSFNGQIFCTDDFFYTSDGAYLFDPSKLPEYHARNLNNVRDAVGKHMSLIIVDNTNVLGVHMKPYVSLAVENDYEVYFIEPGTTWKFNASECAKRNLHGVPPSAIQRMLDDYENISLEQQIYPIKVRIANRRKPTNRTTSKPAFGLTTSRQPANTQSMKNSSEPERWRLNHWTKMLEEISPAETTGARAPANTGVAGSNATPKRHWKPPH</sequence>
<keyword evidence="2" id="KW-1185">Reference proteome</keyword>
<organism evidence="2 3">
    <name type="scientific">Plectus sambesii</name>
    <dbReference type="NCBI Taxonomy" id="2011161"/>
    <lineage>
        <taxon>Eukaryota</taxon>
        <taxon>Metazoa</taxon>
        <taxon>Ecdysozoa</taxon>
        <taxon>Nematoda</taxon>
        <taxon>Chromadorea</taxon>
        <taxon>Plectida</taxon>
        <taxon>Plectina</taxon>
        <taxon>Plectoidea</taxon>
        <taxon>Plectidae</taxon>
        <taxon>Plectus</taxon>
    </lineage>
</organism>
<dbReference type="Gene3D" id="3.40.50.300">
    <property type="entry name" value="P-loop containing nucleotide triphosphate hydrolases"/>
    <property type="match status" value="1"/>
</dbReference>
<name>A0A914WRR0_9BILA</name>
<feature type="compositionally biased region" description="Polar residues" evidence="1">
    <location>
        <begin position="203"/>
        <end position="228"/>
    </location>
</feature>
<dbReference type="AlphaFoldDB" id="A0A914WRR0"/>
<evidence type="ECO:0000256" key="1">
    <source>
        <dbReference type="SAM" id="MobiDB-lite"/>
    </source>
</evidence>
<dbReference type="WBParaSite" id="PSAMB.scaffold465size50227.g5985.t1">
    <property type="protein sequence ID" value="PSAMB.scaffold465size50227.g5985.t1"/>
    <property type="gene ID" value="PSAMB.scaffold465size50227.g5985"/>
</dbReference>
<evidence type="ECO:0000313" key="3">
    <source>
        <dbReference type="WBParaSite" id="PSAMB.scaffold465size50227.g5985.t1"/>
    </source>
</evidence>
<accession>A0A914WRR0</accession>
<feature type="region of interest" description="Disordered" evidence="1">
    <location>
        <begin position="199"/>
        <end position="232"/>
    </location>
</feature>